<keyword evidence="2" id="KW-1185">Reference proteome</keyword>
<dbReference type="OrthoDB" id="7062840at2"/>
<dbReference type="Proteomes" id="UP000028302">
    <property type="component" value="Unassembled WGS sequence"/>
</dbReference>
<protein>
    <submittedName>
        <fullName evidence="1">Uncharacterized protein</fullName>
    </submittedName>
</protein>
<sequence>MQTDRFIAHVYEDCPQLAPDVVHQCTLITLDSLCEQLPKDQTARMAEQLPDEIADAIRAGGDRADTSYVPISLDEFYGKVAFRTELPSQDTQQLVASVIRTLDKALSDGESEAVALDLPSELDQLLH</sequence>
<name>A0A084II05_SALHC</name>
<accession>A0A084II05</accession>
<comment type="caution">
    <text evidence="1">The sequence shown here is derived from an EMBL/GenBank/DDBJ whole genome shotgun (WGS) entry which is preliminary data.</text>
</comment>
<dbReference type="Gene3D" id="1.10.490.110">
    <property type="entry name" value="Uncharacterized conserved protein DUF2267"/>
    <property type="match status" value="1"/>
</dbReference>
<proteinExistence type="predicted"/>
<dbReference type="EMBL" id="APNK01000032">
    <property type="protein sequence ID" value="KEZ76339.1"/>
    <property type="molecule type" value="Genomic_DNA"/>
</dbReference>
<reference evidence="1 2" key="1">
    <citation type="submission" date="2013-03" db="EMBL/GenBank/DDBJ databases">
        <title>Salinisphaera hydrothermalis C41B8 Genome Sequencing.</title>
        <authorList>
            <person name="Li C."/>
            <person name="Lai Q."/>
            <person name="Shao Z."/>
        </authorList>
    </citation>
    <scope>NUCLEOTIDE SEQUENCE [LARGE SCALE GENOMIC DNA]</scope>
    <source>
        <strain evidence="1 2">C41B8</strain>
    </source>
</reference>
<dbReference type="eggNOG" id="ENOG5030K9M">
    <property type="taxonomic scope" value="Bacteria"/>
</dbReference>
<dbReference type="InterPro" id="IPR038282">
    <property type="entry name" value="DUF2267_sf"/>
</dbReference>
<organism evidence="1 2">
    <name type="scientific">Salinisphaera hydrothermalis (strain C41B8)</name>
    <dbReference type="NCBI Taxonomy" id="1304275"/>
    <lineage>
        <taxon>Bacteria</taxon>
        <taxon>Pseudomonadati</taxon>
        <taxon>Pseudomonadota</taxon>
        <taxon>Gammaproteobacteria</taxon>
        <taxon>Salinisphaerales</taxon>
        <taxon>Salinisphaeraceae</taxon>
        <taxon>Salinisphaera</taxon>
    </lineage>
</organism>
<evidence type="ECO:0000313" key="2">
    <source>
        <dbReference type="Proteomes" id="UP000028302"/>
    </source>
</evidence>
<dbReference type="Pfam" id="PF10025">
    <property type="entry name" value="DUF2267"/>
    <property type="match status" value="1"/>
</dbReference>
<evidence type="ECO:0000313" key="1">
    <source>
        <dbReference type="EMBL" id="KEZ76339.1"/>
    </source>
</evidence>
<dbReference type="InterPro" id="IPR018727">
    <property type="entry name" value="DUF2267"/>
</dbReference>
<dbReference type="RefSeq" id="WP_037340223.1">
    <property type="nucleotide sequence ID" value="NZ_APNK01000032.1"/>
</dbReference>
<gene>
    <name evidence="1" type="ORF">C41B8_15395</name>
</gene>
<dbReference type="AlphaFoldDB" id="A0A084II05"/>